<evidence type="ECO:0000313" key="2">
    <source>
        <dbReference type="EMBL" id="RKU46707.1"/>
    </source>
</evidence>
<accession>A0A420YFZ3</accession>
<organism evidence="2 3">
    <name type="scientific">Coniochaeta pulveracea</name>
    <dbReference type="NCBI Taxonomy" id="177199"/>
    <lineage>
        <taxon>Eukaryota</taxon>
        <taxon>Fungi</taxon>
        <taxon>Dikarya</taxon>
        <taxon>Ascomycota</taxon>
        <taxon>Pezizomycotina</taxon>
        <taxon>Sordariomycetes</taxon>
        <taxon>Sordariomycetidae</taxon>
        <taxon>Coniochaetales</taxon>
        <taxon>Coniochaetaceae</taxon>
        <taxon>Coniochaeta</taxon>
    </lineage>
</organism>
<evidence type="ECO:0000256" key="1">
    <source>
        <dbReference type="SAM" id="MobiDB-lite"/>
    </source>
</evidence>
<dbReference type="Pfam" id="PF00300">
    <property type="entry name" value="His_Phos_1"/>
    <property type="match status" value="1"/>
</dbReference>
<protein>
    <recommendedName>
        <fullName evidence="4">Phosphoglycerate mutase</fullName>
    </recommendedName>
</protein>
<dbReference type="OrthoDB" id="496981at2759"/>
<dbReference type="EMBL" id="QVQW01000013">
    <property type="protein sequence ID" value="RKU46707.1"/>
    <property type="molecule type" value="Genomic_DNA"/>
</dbReference>
<sequence>MMAPTLVLIRHAQALHNVDKDYTIHDPDLSNLGREQCQELRSNLQATLQAHSLKPSLILVSPMRRTLQTALLGLDFLIDSGVPVQAHAGWQENSAKPCDTGTNISDLQKEFPTVDFSQVDPVYPDKTTDAGRKYAYNRRAIVERGQSVLRELREEEGTVVVVSHSGFMRTAVTGRWFFNADYRVFEFEDAGDNVNGLRQWESTERGGMGRSRIERVAIGEEIPIEDEGLPENAGNDAGAVQG</sequence>
<evidence type="ECO:0000313" key="3">
    <source>
        <dbReference type="Proteomes" id="UP000275385"/>
    </source>
</evidence>
<proteinExistence type="predicted"/>
<dbReference type="InterPro" id="IPR013078">
    <property type="entry name" value="His_Pase_superF_clade-1"/>
</dbReference>
<comment type="caution">
    <text evidence="2">The sequence shown here is derived from an EMBL/GenBank/DDBJ whole genome shotgun (WGS) entry which is preliminary data.</text>
</comment>
<name>A0A420YFZ3_9PEZI</name>
<dbReference type="SUPFAM" id="SSF53254">
    <property type="entry name" value="Phosphoglycerate mutase-like"/>
    <property type="match status" value="1"/>
</dbReference>
<dbReference type="InterPro" id="IPR050275">
    <property type="entry name" value="PGM_Phosphatase"/>
</dbReference>
<dbReference type="Gene3D" id="3.40.50.1240">
    <property type="entry name" value="Phosphoglycerate mutase-like"/>
    <property type="match status" value="1"/>
</dbReference>
<dbReference type="GO" id="GO:0005737">
    <property type="term" value="C:cytoplasm"/>
    <property type="evidence" value="ECO:0007669"/>
    <property type="project" value="TreeGrafter"/>
</dbReference>
<dbReference type="PANTHER" id="PTHR48100">
    <property type="entry name" value="BROAD-SPECIFICITY PHOSPHATASE YOR283W-RELATED"/>
    <property type="match status" value="1"/>
</dbReference>
<dbReference type="CDD" id="cd07067">
    <property type="entry name" value="HP_PGM_like"/>
    <property type="match status" value="1"/>
</dbReference>
<gene>
    <name evidence="2" type="ORF">DL546_009011</name>
</gene>
<keyword evidence="3" id="KW-1185">Reference proteome</keyword>
<dbReference type="GO" id="GO:0016791">
    <property type="term" value="F:phosphatase activity"/>
    <property type="evidence" value="ECO:0007669"/>
    <property type="project" value="TreeGrafter"/>
</dbReference>
<dbReference type="SMART" id="SM00855">
    <property type="entry name" value="PGAM"/>
    <property type="match status" value="1"/>
</dbReference>
<evidence type="ECO:0008006" key="4">
    <source>
        <dbReference type="Google" id="ProtNLM"/>
    </source>
</evidence>
<dbReference type="PANTHER" id="PTHR48100:SF24">
    <property type="entry name" value="PHOSPHOGLYCERATE MUTASE"/>
    <property type="match status" value="1"/>
</dbReference>
<dbReference type="AlphaFoldDB" id="A0A420YFZ3"/>
<reference evidence="2 3" key="1">
    <citation type="submission" date="2018-08" db="EMBL/GenBank/DDBJ databases">
        <title>Draft genome of the lignicolous fungus Coniochaeta pulveracea.</title>
        <authorList>
            <person name="Borstlap C.J."/>
            <person name="De Witt R.N."/>
            <person name="Botha A."/>
            <person name="Volschenk H."/>
        </authorList>
    </citation>
    <scope>NUCLEOTIDE SEQUENCE [LARGE SCALE GENOMIC DNA]</scope>
    <source>
        <strain evidence="2 3">CAB683</strain>
    </source>
</reference>
<dbReference type="InterPro" id="IPR029033">
    <property type="entry name" value="His_PPase_superfam"/>
</dbReference>
<dbReference type="Proteomes" id="UP000275385">
    <property type="component" value="Unassembled WGS sequence"/>
</dbReference>
<feature type="region of interest" description="Disordered" evidence="1">
    <location>
        <begin position="223"/>
        <end position="242"/>
    </location>
</feature>